<accession>A0AAD7DNQ9</accession>
<feature type="transmembrane region" description="Helical" evidence="2">
    <location>
        <begin position="90"/>
        <end position="114"/>
    </location>
</feature>
<evidence type="ECO:0000256" key="2">
    <source>
        <dbReference type="SAM" id="Phobius"/>
    </source>
</evidence>
<sequence>MHFKFTPPTYAGYPEVDAQIAECIQPDNPIVSQHTILGECGVILLCVMDSIDNRTMSFYSASATILGFIPTILFMIGTGRDDYLKIHKQFPILALLLSCCNPSTVIAGLAWRTATPPEDVLLKNHVPMGSRRGIYTPVVIHGVAMAAAGLVIWQAVILGMRGIISYSCPTCESPLVWVLVGPAVHIIDVIVLALADYVYGTIILSSMQLVTTRPALEITMFFAVPGLISKLISIFILEFEPQYSTAVVGKTSSPKGGTPPIFQVAGTDGDAEKR</sequence>
<evidence type="ECO:0000313" key="4">
    <source>
        <dbReference type="Proteomes" id="UP001221757"/>
    </source>
</evidence>
<gene>
    <name evidence="3" type="ORF">B0H17DRAFT_1131809</name>
</gene>
<proteinExistence type="predicted"/>
<feature type="region of interest" description="Disordered" evidence="1">
    <location>
        <begin position="250"/>
        <end position="274"/>
    </location>
</feature>
<dbReference type="Proteomes" id="UP001221757">
    <property type="component" value="Unassembled WGS sequence"/>
</dbReference>
<keyword evidence="2" id="KW-0812">Transmembrane</keyword>
<dbReference type="EMBL" id="JARKIE010000040">
    <property type="protein sequence ID" value="KAJ7694878.1"/>
    <property type="molecule type" value="Genomic_DNA"/>
</dbReference>
<comment type="caution">
    <text evidence="3">The sequence shown here is derived from an EMBL/GenBank/DDBJ whole genome shotgun (WGS) entry which is preliminary data.</text>
</comment>
<feature type="transmembrane region" description="Helical" evidence="2">
    <location>
        <begin position="215"/>
        <end position="237"/>
    </location>
</feature>
<reference evidence="3" key="1">
    <citation type="submission" date="2023-03" db="EMBL/GenBank/DDBJ databases">
        <title>Massive genome expansion in bonnet fungi (Mycena s.s.) driven by repeated elements and novel gene families across ecological guilds.</title>
        <authorList>
            <consortium name="Lawrence Berkeley National Laboratory"/>
            <person name="Harder C.B."/>
            <person name="Miyauchi S."/>
            <person name="Viragh M."/>
            <person name="Kuo A."/>
            <person name="Thoen E."/>
            <person name="Andreopoulos B."/>
            <person name="Lu D."/>
            <person name="Skrede I."/>
            <person name="Drula E."/>
            <person name="Henrissat B."/>
            <person name="Morin E."/>
            <person name="Kohler A."/>
            <person name="Barry K."/>
            <person name="LaButti K."/>
            <person name="Morin E."/>
            <person name="Salamov A."/>
            <person name="Lipzen A."/>
            <person name="Mereny Z."/>
            <person name="Hegedus B."/>
            <person name="Baldrian P."/>
            <person name="Stursova M."/>
            <person name="Weitz H."/>
            <person name="Taylor A."/>
            <person name="Grigoriev I.V."/>
            <person name="Nagy L.G."/>
            <person name="Martin F."/>
            <person name="Kauserud H."/>
        </authorList>
    </citation>
    <scope>NUCLEOTIDE SEQUENCE</scope>
    <source>
        <strain evidence="3">CBHHK067</strain>
    </source>
</reference>
<dbReference type="AlphaFoldDB" id="A0AAD7DNQ9"/>
<protein>
    <submittedName>
        <fullName evidence="3">Uncharacterized protein</fullName>
    </submittedName>
</protein>
<keyword evidence="2" id="KW-0472">Membrane</keyword>
<evidence type="ECO:0000313" key="3">
    <source>
        <dbReference type="EMBL" id="KAJ7694878.1"/>
    </source>
</evidence>
<keyword evidence="2" id="KW-1133">Transmembrane helix</keyword>
<keyword evidence="4" id="KW-1185">Reference proteome</keyword>
<name>A0AAD7DNQ9_MYCRO</name>
<feature type="transmembrane region" description="Helical" evidence="2">
    <location>
        <begin position="174"/>
        <end position="195"/>
    </location>
</feature>
<organism evidence="3 4">
    <name type="scientific">Mycena rosella</name>
    <name type="common">Pink bonnet</name>
    <name type="synonym">Agaricus rosellus</name>
    <dbReference type="NCBI Taxonomy" id="1033263"/>
    <lineage>
        <taxon>Eukaryota</taxon>
        <taxon>Fungi</taxon>
        <taxon>Dikarya</taxon>
        <taxon>Basidiomycota</taxon>
        <taxon>Agaricomycotina</taxon>
        <taxon>Agaricomycetes</taxon>
        <taxon>Agaricomycetidae</taxon>
        <taxon>Agaricales</taxon>
        <taxon>Marasmiineae</taxon>
        <taxon>Mycenaceae</taxon>
        <taxon>Mycena</taxon>
    </lineage>
</organism>
<feature type="transmembrane region" description="Helical" evidence="2">
    <location>
        <begin position="58"/>
        <end position="78"/>
    </location>
</feature>
<evidence type="ECO:0000256" key="1">
    <source>
        <dbReference type="SAM" id="MobiDB-lite"/>
    </source>
</evidence>
<feature type="transmembrane region" description="Helical" evidence="2">
    <location>
        <begin position="134"/>
        <end position="153"/>
    </location>
</feature>